<dbReference type="EMBL" id="NSKC01000011">
    <property type="protein sequence ID" value="PAU80857.1"/>
    <property type="molecule type" value="Genomic_DNA"/>
</dbReference>
<keyword evidence="2" id="KW-1185">Reference proteome</keyword>
<dbReference type="RefSeq" id="WP_095638047.1">
    <property type="nucleotide sequence ID" value="NZ_NSKC01000011.1"/>
</dbReference>
<accession>A0A2A2F846</accession>
<reference evidence="1 2" key="1">
    <citation type="submission" date="2017-08" db="EMBL/GenBank/DDBJ databases">
        <title>The strain WRN001 was isolated from Binhai saline alkaline soil, Tianjin, China.</title>
        <authorList>
            <person name="Liu D."/>
            <person name="Zhang G."/>
        </authorList>
    </citation>
    <scope>NUCLEOTIDE SEQUENCE [LARGE SCALE GENOMIC DNA]</scope>
    <source>
        <strain evidence="1 2">WN019</strain>
    </source>
</reference>
<comment type="caution">
    <text evidence="1">The sequence shown here is derived from an EMBL/GenBank/DDBJ whole genome shotgun (WGS) entry which is preliminary data.</text>
</comment>
<organism evidence="1 2">
    <name type="scientific">Halorubrum salipaludis</name>
    <dbReference type="NCBI Taxonomy" id="2032630"/>
    <lineage>
        <taxon>Archaea</taxon>
        <taxon>Methanobacteriati</taxon>
        <taxon>Methanobacteriota</taxon>
        <taxon>Stenosarchaea group</taxon>
        <taxon>Halobacteria</taxon>
        <taxon>Halobacteriales</taxon>
        <taxon>Haloferacaceae</taxon>
        <taxon>Halorubrum</taxon>
    </lineage>
</organism>
<dbReference type="AlphaFoldDB" id="A0A2A2F846"/>
<dbReference type="Proteomes" id="UP000218083">
    <property type="component" value="Unassembled WGS sequence"/>
</dbReference>
<evidence type="ECO:0000313" key="2">
    <source>
        <dbReference type="Proteomes" id="UP000218083"/>
    </source>
</evidence>
<dbReference type="OrthoDB" id="178002at2157"/>
<name>A0A2A2F846_9EURY</name>
<evidence type="ECO:0000313" key="1">
    <source>
        <dbReference type="EMBL" id="PAU80857.1"/>
    </source>
</evidence>
<sequence length="102" mass="11977">MGFEIEMSGFDELEDSLDSVSGENTVTFDELFSESFMRRHTDFNDIEEFFEESPWTVEDEEDFEEILEDEFDAYVDDTTMFATWESMLGKAGEKWMADQLGF</sequence>
<protein>
    <submittedName>
        <fullName evidence="1">Uncharacterized protein</fullName>
    </submittedName>
</protein>
<gene>
    <name evidence="1" type="ORF">CK500_15135</name>
</gene>
<proteinExistence type="predicted"/>